<evidence type="ECO:0000256" key="15">
    <source>
        <dbReference type="ARBA" id="ARBA00033270"/>
    </source>
</evidence>
<evidence type="ECO:0000313" key="24">
    <source>
        <dbReference type="EMBL" id="GAA2020447.1"/>
    </source>
</evidence>
<feature type="region of interest" description="Disordered" evidence="22">
    <location>
        <begin position="382"/>
        <end position="419"/>
    </location>
</feature>
<dbReference type="Pfam" id="PF01098">
    <property type="entry name" value="FTSW_RODA_SPOVE"/>
    <property type="match status" value="1"/>
</dbReference>
<proteinExistence type="inferred from homology"/>
<comment type="subcellular location">
    <subcellularLocation>
        <location evidence="1">Cell membrane</location>
        <topology evidence="1">Multi-pass membrane protein</topology>
    </subcellularLocation>
</comment>
<feature type="transmembrane region" description="Helical" evidence="23">
    <location>
        <begin position="158"/>
        <end position="191"/>
    </location>
</feature>
<evidence type="ECO:0000256" key="17">
    <source>
        <dbReference type="ARBA" id="ARBA00041185"/>
    </source>
</evidence>
<evidence type="ECO:0000256" key="20">
    <source>
        <dbReference type="ARBA" id="ARBA00049902"/>
    </source>
</evidence>
<comment type="catalytic activity">
    <reaction evidence="20">
        <text>[GlcNAc-(1-&gt;4)-Mur2Ac(oyl-L-Ala-gamma-D-Glu-L-Lys-D-Ala-D-Ala)](n)-di-trans,octa-cis-undecaprenyl diphosphate + beta-D-GlcNAc-(1-&gt;4)-Mur2Ac(oyl-L-Ala-gamma-D-Glu-L-Lys-D-Ala-D-Ala)-di-trans,octa-cis-undecaprenyl diphosphate = [GlcNAc-(1-&gt;4)-Mur2Ac(oyl-L-Ala-gamma-D-Glu-L-Lys-D-Ala-D-Ala)](n+1)-di-trans,octa-cis-undecaprenyl diphosphate + di-trans,octa-cis-undecaprenyl diphosphate + H(+)</text>
        <dbReference type="Rhea" id="RHEA:23708"/>
        <dbReference type="Rhea" id="RHEA-COMP:9602"/>
        <dbReference type="Rhea" id="RHEA-COMP:9603"/>
        <dbReference type="ChEBI" id="CHEBI:15378"/>
        <dbReference type="ChEBI" id="CHEBI:58405"/>
        <dbReference type="ChEBI" id="CHEBI:60033"/>
        <dbReference type="ChEBI" id="CHEBI:78435"/>
        <dbReference type="EC" id="2.4.99.28"/>
    </reaction>
</comment>
<keyword evidence="7 23" id="KW-0812">Transmembrane</keyword>
<evidence type="ECO:0000256" key="1">
    <source>
        <dbReference type="ARBA" id="ARBA00004651"/>
    </source>
</evidence>
<protein>
    <recommendedName>
        <fullName evidence="17">Probable peptidoglycan glycosyltransferase FtsW</fullName>
        <ecNumber evidence="19">2.4.99.28</ecNumber>
    </recommendedName>
    <alternativeName>
        <fullName evidence="18">Cell division protein FtsW</fullName>
    </alternativeName>
    <alternativeName>
        <fullName evidence="15">Cell wall polymerase</fullName>
    </alternativeName>
    <alternativeName>
        <fullName evidence="14">Peptidoglycan polymerase</fullName>
    </alternativeName>
</protein>
<keyword evidence="25" id="KW-1185">Reference proteome</keyword>
<evidence type="ECO:0000256" key="7">
    <source>
        <dbReference type="ARBA" id="ARBA00022692"/>
    </source>
</evidence>
<keyword evidence="13" id="KW-0961">Cell wall biogenesis/degradation</keyword>
<keyword evidence="9" id="KW-0573">Peptidoglycan synthesis</keyword>
<evidence type="ECO:0000256" key="16">
    <source>
        <dbReference type="ARBA" id="ARBA00038053"/>
    </source>
</evidence>
<comment type="pathway">
    <text evidence="2">Cell wall biogenesis; peptidoglycan biosynthesis.</text>
</comment>
<accession>A0ABP5F983</accession>
<dbReference type="InterPro" id="IPR001182">
    <property type="entry name" value="FtsW/RodA"/>
</dbReference>
<dbReference type="PANTHER" id="PTHR30474:SF2">
    <property type="entry name" value="PEPTIDOGLYCAN GLYCOSYLTRANSFERASE FTSW-RELATED"/>
    <property type="match status" value="1"/>
</dbReference>
<keyword evidence="8" id="KW-0133">Cell shape</keyword>
<evidence type="ECO:0000256" key="10">
    <source>
        <dbReference type="ARBA" id="ARBA00022989"/>
    </source>
</evidence>
<evidence type="ECO:0000256" key="4">
    <source>
        <dbReference type="ARBA" id="ARBA00022618"/>
    </source>
</evidence>
<evidence type="ECO:0000256" key="6">
    <source>
        <dbReference type="ARBA" id="ARBA00022679"/>
    </source>
</evidence>
<keyword evidence="6" id="KW-0808">Transferase</keyword>
<evidence type="ECO:0000256" key="13">
    <source>
        <dbReference type="ARBA" id="ARBA00023316"/>
    </source>
</evidence>
<name>A0ABP5F983_9ACTN</name>
<evidence type="ECO:0000256" key="12">
    <source>
        <dbReference type="ARBA" id="ARBA00023306"/>
    </source>
</evidence>
<evidence type="ECO:0000256" key="9">
    <source>
        <dbReference type="ARBA" id="ARBA00022984"/>
    </source>
</evidence>
<evidence type="ECO:0000256" key="18">
    <source>
        <dbReference type="ARBA" id="ARBA00041418"/>
    </source>
</evidence>
<reference evidence="25" key="1">
    <citation type="journal article" date="2019" name="Int. J. Syst. Evol. Microbiol.">
        <title>The Global Catalogue of Microorganisms (GCM) 10K type strain sequencing project: providing services to taxonomists for standard genome sequencing and annotation.</title>
        <authorList>
            <consortium name="The Broad Institute Genomics Platform"/>
            <consortium name="The Broad Institute Genome Sequencing Center for Infectious Disease"/>
            <person name="Wu L."/>
            <person name="Ma J."/>
        </authorList>
    </citation>
    <scope>NUCLEOTIDE SEQUENCE [LARGE SCALE GENOMIC DNA]</scope>
    <source>
        <strain evidence="25">JCM 16014</strain>
    </source>
</reference>
<gene>
    <name evidence="24" type="primary">ftsW</name>
    <name evidence="24" type="ORF">GCM10009839_16430</name>
</gene>
<comment type="function">
    <text evidence="21">Peptidoglycan polymerase that is essential for cell division.</text>
</comment>
<keyword evidence="11 23" id="KW-0472">Membrane</keyword>
<feature type="transmembrane region" description="Helical" evidence="23">
    <location>
        <begin position="198"/>
        <end position="216"/>
    </location>
</feature>
<evidence type="ECO:0000256" key="11">
    <source>
        <dbReference type="ARBA" id="ARBA00023136"/>
    </source>
</evidence>
<dbReference type="InterPro" id="IPR013437">
    <property type="entry name" value="FtsW"/>
</dbReference>
<keyword evidence="3" id="KW-1003">Cell membrane</keyword>
<evidence type="ECO:0000256" key="23">
    <source>
        <dbReference type="SAM" id="Phobius"/>
    </source>
</evidence>
<evidence type="ECO:0000256" key="5">
    <source>
        <dbReference type="ARBA" id="ARBA00022676"/>
    </source>
</evidence>
<dbReference type="PROSITE" id="PS00428">
    <property type="entry name" value="FTSW_RODA_SPOVE"/>
    <property type="match status" value="1"/>
</dbReference>
<comment type="caution">
    <text evidence="24">The sequence shown here is derived from an EMBL/GenBank/DDBJ whole genome shotgun (WGS) entry which is preliminary data.</text>
</comment>
<feature type="transmembrane region" description="Helical" evidence="23">
    <location>
        <begin position="86"/>
        <end position="106"/>
    </location>
</feature>
<dbReference type="InterPro" id="IPR018365">
    <property type="entry name" value="Cell_cycle_FtsW-rel_CS"/>
</dbReference>
<organism evidence="24 25">
    <name type="scientific">Catenulispora yoronensis</name>
    <dbReference type="NCBI Taxonomy" id="450799"/>
    <lineage>
        <taxon>Bacteria</taxon>
        <taxon>Bacillati</taxon>
        <taxon>Actinomycetota</taxon>
        <taxon>Actinomycetes</taxon>
        <taxon>Catenulisporales</taxon>
        <taxon>Catenulisporaceae</taxon>
        <taxon>Catenulispora</taxon>
    </lineage>
</organism>
<keyword evidence="4" id="KW-0132">Cell division</keyword>
<evidence type="ECO:0000256" key="19">
    <source>
        <dbReference type="ARBA" id="ARBA00044770"/>
    </source>
</evidence>
<keyword evidence="5" id="KW-0328">Glycosyltransferase</keyword>
<feature type="transmembrane region" description="Helical" evidence="23">
    <location>
        <begin position="21"/>
        <end position="43"/>
    </location>
</feature>
<dbReference type="Proteomes" id="UP001500751">
    <property type="component" value="Unassembled WGS sequence"/>
</dbReference>
<keyword evidence="12" id="KW-0131">Cell cycle</keyword>
<comment type="similarity">
    <text evidence="16">Belongs to the SEDS family. FtsW subfamily.</text>
</comment>
<evidence type="ECO:0000256" key="3">
    <source>
        <dbReference type="ARBA" id="ARBA00022475"/>
    </source>
</evidence>
<feature type="transmembrane region" description="Helical" evidence="23">
    <location>
        <begin position="350"/>
        <end position="371"/>
    </location>
</feature>
<evidence type="ECO:0000256" key="8">
    <source>
        <dbReference type="ARBA" id="ARBA00022960"/>
    </source>
</evidence>
<keyword evidence="10 23" id="KW-1133">Transmembrane helix</keyword>
<dbReference type="EC" id="2.4.99.28" evidence="19"/>
<dbReference type="EMBL" id="BAAAQN010000007">
    <property type="protein sequence ID" value="GAA2020447.1"/>
    <property type="molecule type" value="Genomic_DNA"/>
</dbReference>
<dbReference type="NCBIfam" id="TIGR02614">
    <property type="entry name" value="ftsW"/>
    <property type="match status" value="1"/>
</dbReference>
<evidence type="ECO:0000256" key="21">
    <source>
        <dbReference type="ARBA" id="ARBA00049966"/>
    </source>
</evidence>
<evidence type="ECO:0000256" key="2">
    <source>
        <dbReference type="ARBA" id="ARBA00004752"/>
    </source>
</evidence>
<feature type="transmembrane region" description="Helical" evidence="23">
    <location>
        <begin position="284"/>
        <end position="302"/>
    </location>
</feature>
<evidence type="ECO:0000256" key="22">
    <source>
        <dbReference type="SAM" id="MobiDB-lite"/>
    </source>
</evidence>
<sequence length="419" mass="43998">MRALRARRATLKSLFDLELTSYYLLVGSVLLLLGIGLLEVFSASSVNNLVNGRPMLSSIRNQAVSATLGLGLMWTASRLPARAYRALAYPALVGTVLLLLLVLAVGSSHNGNKNWLIIGPLTVQPSEFAKLALVLWGADLLVRKEKLLTTWDHLLVPLVPGAVLIIALVMIGGDMGTSIIIVAIVFCLLWTAGAPGRLFSILLASAVGLAALAIVMRPSRVRRFTNFLTPDADPGGTGYQAIHSFQALASGGWFGVGLGASKQRWGQLPEVQTDMIFAIVGEELGLIGTLTVLALFLTLAYAGIRMALRTPDPFIRLVSASVTVWLAAQMMINLGAVTGVLPIAGVPLPFVSYGGSSLLPSLTAVGMLMSFARRRPEPLDPAGIAAAAGSRAERGAGPGPAGRGRTTAEPRPGGTPADR</sequence>
<dbReference type="PANTHER" id="PTHR30474">
    <property type="entry name" value="CELL CYCLE PROTEIN"/>
    <property type="match status" value="1"/>
</dbReference>
<evidence type="ECO:0000256" key="14">
    <source>
        <dbReference type="ARBA" id="ARBA00032370"/>
    </source>
</evidence>
<evidence type="ECO:0000313" key="25">
    <source>
        <dbReference type="Proteomes" id="UP001500751"/>
    </source>
</evidence>
<feature type="transmembrane region" description="Helical" evidence="23">
    <location>
        <begin position="314"/>
        <end position="344"/>
    </location>
</feature>